<dbReference type="Proteomes" id="UP001148662">
    <property type="component" value="Unassembled WGS sequence"/>
</dbReference>
<evidence type="ECO:0000313" key="1">
    <source>
        <dbReference type="EMBL" id="KAJ3534254.1"/>
    </source>
</evidence>
<sequence>MSETPLVPSEARARWTRYRKSGQEMAFSSVRMSMAPLDPPRPSMRRKSSAQNLLTSFKSVTTQSSQAASTNGAAGFSYPTSVPTPTTAAPMTREWDVQSLHSDSVASSGLTNGGAAHVQGTTVEILRELVKKRIITLTYLRNVHEGRSHWFHTIMITRGELDRIFSNAAMKGRTYRFACLGMSLANSFDVKDPQDFLRGLTNVLNEYDQSKEEGDRPKMRSLFRSGRPKQRQNGPTDYAITYADPSETSYLVAPHVVRTATVSRPLSLY</sequence>
<reference evidence="1" key="1">
    <citation type="submission" date="2022-07" db="EMBL/GenBank/DDBJ databases">
        <title>Genome Sequence of Phlebia brevispora.</title>
        <authorList>
            <person name="Buettner E."/>
        </authorList>
    </citation>
    <scope>NUCLEOTIDE SEQUENCE</scope>
    <source>
        <strain evidence="1">MPL23</strain>
    </source>
</reference>
<proteinExistence type="predicted"/>
<keyword evidence="2" id="KW-1185">Reference proteome</keyword>
<protein>
    <submittedName>
        <fullName evidence="1">Uncharacterized protein</fullName>
    </submittedName>
</protein>
<dbReference type="EMBL" id="JANHOG010001619">
    <property type="protein sequence ID" value="KAJ3534254.1"/>
    <property type="molecule type" value="Genomic_DNA"/>
</dbReference>
<evidence type="ECO:0000313" key="2">
    <source>
        <dbReference type="Proteomes" id="UP001148662"/>
    </source>
</evidence>
<name>A0ACC1S8L6_9APHY</name>
<gene>
    <name evidence="1" type="ORF">NM688_g7164</name>
</gene>
<comment type="caution">
    <text evidence="1">The sequence shown here is derived from an EMBL/GenBank/DDBJ whole genome shotgun (WGS) entry which is preliminary data.</text>
</comment>
<accession>A0ACC1S8L6</accession>
<organism evidence="1 2">
    <name type="scientific">Phlebia brevispora</name>
    <dbReference type="NCBI Taxonomy" id="194682"/>
    <lineage>
        <taxon>Eukaryota</taxon>
        <taxon>Fungi</taxon>
        <taxon>Dikarya</taxon>
        <taxon>Basidiomycota</taxon>
        <taxon>Agaricomycotina</taxon>
        <taxon>Agaricomycetes</taxon>
        <taxon>Polyporales</taxon>
        <taxon>Meruliaceae</taxon>
        <taxon>Phlebia</taxon>
    </lineage>
</organism>